<dbReference type="PROSITE" id="PS50112">
    <property type="entry name" value="PAS"/>
    <property type="match status" value="2"/>
</dbReference>
<dbReference type="Proteomes" id="UP001209229">
    <property type="component" value="Unassembled WGS sequence"/>
</dbReference>
<dbReference type="InterPro" id="IPR035965">
    <property type="entry name" value="PAS-like_dom_sf"/>
</dbReference>
<keyword evidence="8" id="KW-0902">Two-component regulatory system</keyword>
<dbReference type="SMART" id="SM00448">
    <property type="entry name" value="REC"/>
    <property type="match status" value="1"/>
</dbReference>
<feature type="transmembrane region" description="Helical" evidence="12">
    <location>
        <begin position="237"/>
        <end position="255"/>
    </location>
</feature>
<dbReference type="CDD" id="cd00130">
    <property type="entry name" value="PAS"/>
    <property type="match status" value="1"/>
</dbReference>
<dbReference type="PROSITE" id="PS50110">
    <property type="entry name" value="RESPONSE_REGULATORY"/>
    <property type="match status" value="2"/>
</dbReference>
<keyword evidence="12" id="KW-0472">Membrane</keyword>
<dbReference type="PROSITE" id="PS50109">
    <property type="entry name" value="HIS_KIN"/>
    <property type="match status" value="1"/>
</dbReference>
<protein>
    <recommendedName>
        <fullName evidence="10">Sensory/regulatory protein RpfC</fullName>
        <ecNumber evidence="2">2.7.13.3</ecNumber>
    </recommendedName>
</protein>
<feature type="domain" description="Histidine kinase" evidence="13">
    <location>
        <begin position="531"/>
        <end position="760"/>
    </location>
</feature>
<evidence type="ECO:0000313" key="17">
    <source>
        <dbReference type="EMBL" id="MCW3785528.1"/>
    </source>
</evidence>
<comment type="catalytic activity">
    <reaction evidence="1">
        <text>ATP + protein L-histidine = ADP + protein N-phospho-L-histidine.</text>
        <dbReference type="EC" id="2.7.13.3"/>
    </reaction>
</comment>
<dbReference type="InterPro" id="IPR005467">
    <property type="entry name" value="His_kinase_dom"/>
</dbReference>
<evidence type="ECO:0000256" key="3">
    <source>
        <dbReference type="ARBA" id="ARBA00022553"/>
    </source>
</evidence>
<dbReference type="PROSITE" id="PS50113">
    <property type="entry name" value="PAC"/>
    <property type="match status" value="1"/>
</dbReference>
<dbReference type="CDD" id="cd16922">
    <property type="entry name" value="HATPase_EvgS-ArcB-TorS-like"/>
    <property type="match status" value="1"/>
</dbReference>
<evidence type="ECO:0000256" key="9">
    <source>
        <dbReference type="ARBA" id="ARBA00064003"/>
    </source>
</evidence>
<dbReference type="InterPro" id="IPR036890">
    <property type="entry name" value="HATPase_C_sf"/>
</dbReference>
<proteinExistence type="predicted"/>
<dbReference type="Pfam" id="PF02518">
    <property type="entry name" value="HATPase_c"/>
    <property type="match status" value="1"/>
</dbReference>
<feature type="transmembrane region" description="Helical" evidence="12">
    <location>
        <begin position="20"/>
        <end position="43"/>
    </location>
</feature>
<dbReference type="InterPro" id="IPR004358">
    <property type="entry name" value="Sig_transdc_His_kin-like_C"/>
</dbReference>
<evidence type="ECO:0000256" key="2">
    <source>
        <dbReference type="ARBA" id="ARBA00012438"/>
    </source>
</evidence>
<dbReference type="GO" id="GO:0000155">
    <property type="term" value="F:phosphorelay sensor kinase activity"/>
    <property type="evidence" value="ECO:0007669"/>
    <property type="project" value="InterPro"/>
</dbReference>
<feature type="modified residue" description="4-aspartylphosphate" evidence="11">
    <location>
        <position position="967"/>
    </location>
</feature>
<dbReference type="InterPro" id="IPR000700">
    <property type="entry name" value="PAS-assoc_C"/>
</dbReference>
<gene>
    <name evidence="17" type="ORF">OM075_03575</name>
</gene>
<dbReference type="EMBL" id="JAPDPJ010000004">
    <property type="protein sequence ID" value="MCW3785528.1"/>
    <property type="molecule type" value="Genomic_DNA"/>
</dbReference>
<dbReference type="SMART" id="SM00086">
    <property type="entry name" value="PAC"/>
    <property type="match status" value="1"/>
</dbReference>
<name>A0AAE3M1Q9_9BACT</name>
<evidence type="ECO:0000256" key="6">
    <source>
        <dbReference type="ARBA" id="ARBA00022777"/>
    </source>
</evidence>
<evidence type="ECO:0000256" key="8">
    <source>
        <dbReference type="ARBA" id="ARBA00023012"/>
    </source>
</evidence>
<dbReference type="SMART" id="SM00388">
    <property type="entry name" value="HisKA"/>
    <property type="match status" value="1"/>
</dbReference>
<dbReference type="Gene3D" id="3.40.50.2300">
    <property type="match status" value="2"/>
</dbReference>
<evidence type="ECO:0000256" key="4">
    <source>
        <dbReference type="ARBA" id="ARBA00022679"/>
    </source>
</evidence>
<feature type="domain" description="PAC" evidence="16">
    <location>
        <begin position="342"/>
        <end position="394"/>
    </location>
</feature>
<evidence type="ECO:0000256" key="1">
    <source>
        <dbReference type="ARBA" id="ARBA00000085"/>
    </source>
</evidence>
<dbReference type="Pfam" id="PF00072">
    <property type="entry name" value="Response_reg"/>
    <property type="match status" value="2"/>
</dbReference>
<evidence type="ECO:0000259" key="15">
    <source>
        <dbReference type="PROSITE" id="PS50112"/>
    </source>
</evidence>
<keyword evidence="4" id="KW-0808">Transferase</keyword>
<keyword evidence="5" id="KW-0547">Nucleotide-binding</keyword>
<comment type="caution">
    <text evidence="17">The sequence shown here is derived from an EMBL/GenBank/DDBJ whole genome shotgun (WGS) entry which is preliminary data.</text>
</comment>
<dbReference type="PANTHER" id="PTHR45339">
    <property type="entry name" value="HYBRID SIGNAL TRANSDUCTION HISTIDINE KINASE J"/>
    <property type="match status" value="1"/>
</dbReference>
<feature type="domain" description="Response regulatory" evidence="14">
    <location>
        <begin position="916"/>
        <end position="1032"/>
    </location>
</feature>
<dbReference type="Pfam" id="PF13188">
    <property type="entry name" value="PAS_8"/>
    <property type="match status" value="1"/>
</dbReference>
<feature type="domain" description="Response regulatory" evidence="14">
    <location>
        <begin position="778"/>
        <end position="891"/>
    </location>
</feature>
<dbReference type="Gene3D" id="3.30.565.10">
    <property type="entry name" value="Histidine kinase-like ATPase, C-terminal domain"/>
    <property type="match status" value="1"/>
</dbReference>
<keyword evidence="6" id="KW-0418">Kinase</keyword>
<dbReference type="AlphaFoldDB" id="A0AAE3M1Q9"/>
<evidence type="ECO:0000256" key="5">
    <source>
        <dbReference type="ARBA" id="ARBA00022741"/>
    </source>
</evidence>
<dbReference type="SMART" id="SM00091">
    <property type="entry name" value="PAS"/>
    <property type="match status" value="2"/>
</dbReference>
<dbReference type="PANTHER" id="PTHR45339:SF1">
    <property type="entry name" value="HYBRID SIGNAL TRANSDUCTION HISTIDINE KINASE J"/>
    <property type="match status" value="1"/>
</dbReference>
<dbReference type="Gene3D" id="3.30.450.20">
    <property type="entry name" value="PAS domain"/>
    <property type="match status" value="2"/>
</dbReference>
<sequence length="1032" mass="116795">MVKLKNRNRSVKVFDESIVVKLYLLLAIFLLTITAIMVIENYFDQAYILRYQKIIHNQEQKQKIDKVLQKNILKLNLLFKGFTGIEHPQQLKNTQNDIESLISECLDIVEILDKGGTLNEVKPVNLQDKEQITEIIVHEIDEFTGSIPEIRELAPKIGDLELLSGKIVAVISSNLENPVLDRENYLQTINFYIKQSESLFSRVNEIENKISYDINKNVVSLNNASINIINKYNNIKYAILFIFNLLAIIVTYYIIVQIKKVILNRKKAEESNEKLLQAVEQSPISIMITDTKGNIEYVNKGFEEISGFSKEEVLSRNIDAFHVTNNNNSPAFWNTIQAGKIWTGEINNKNKNGELYWEKVLISPVLSKSKTISSFIAIKEDITEKRNLTLSLEESIESMKTIIENLPVGILIVNNSKEIIQANDTAATIMGYKNTKEVIAASKKQEYGEVFITQKEEHVSDPSTRIVISVLEEQLIVKQNNISRSILKNIIPIRLNNEDVYLEAFMDISAQKEIQKREADSNKAKSEFLANMSHEIRTPMNGIIGATELLGNTKLSKEQSNVVSIIGRSCENLLNIINDILDFSKIEAGKMKIEPYPFNFRSTIDYLMDQMSFKTNEKGIELISSVEQTIPNILIGDESRLIQVLINLLGNSVKFTSEGEVVLKVEVSKQIGSQITLHFAVEDSGIGIPKDKLEKIFESFTQADGSTTRKFGGTGLGTSISKMLIELMGGKIWVESPNPNFVWSTENPGSIFHFILPFDIDKNQESNELQEGRFKGIKTLVIDNHKTNLLLLKKTLNNWGIVSQSCADEKSAMEIVKEKSDLELVIIDAHVFSRIDDDFVSKLKEVNEKLRVVLFTSDLQWNQKYGFKSIDNVLYKPIKHNQLFETIKEMFLDSHIGSSGSGKEKIPFEEKIKNKIILLVEDNIINQKIAEKMLDKIGLKIAIANNGKEAVDMVLSGDVTFNLILMDVQMPIMNGLDATQELRSNHIDIPIVAMTANAMKGDREVCIEAGMNDYIGKPVKLDDLAQLMDKWL</sequence>
<feature type="domain" description="PAS" evidence="15">
    <location>
        <begin position="271"/>
        <end position="322"/>
    </location>
</feature>
<dbReference type="InterPro" id="IPR003594">
    <property type="entry name" value="HATPase_dom"/>
</dbReference>
<keyword evidence="3 11" id="KW-0597">Phosphoprotein</keyword>
<dbReference type="Gene3D" id="1.10.287.130">
    <property type="match status" value="1"/>
</dbReference>
<accession>A0AAE3M1Q9</accession>
<dbReference type="InterPro" id="IPR003661">
    <property type="entry name" value="HisK_dim/P_dom"/>
</dbReference>
<dbReference type="SUPFAM" id="SSF55874">
    <property type="entry name" value="ATPase domain of HSP90 chaperone/DNA topoisomerase II/histidine kinase"/>
    <property type="match status" value="1"/>
</dbReference>
<dbReference type="PRINTS" id="PR00344">
    <property type="entry name" value="BCTRLSENSOR"/>
</dbReference>
<dbReference type="SUPFAM" id="SSF55785">
    <property type="entry name" value="PYP-like sensor domain (PAS domain)"/>
    <property type="match status" value="2"/>
</dbReference>
<dbReference type="SMART" id="SM00387">
    <property type="entry name" value="HATPase_c"/>
    <property type="match status" value="1"/>
</dbReference>
<dbReference type="FunFam" id="3.30.565.10:FF:000010">
    <property type="entry name" value="Sensor histidine kinase RcsC"/>
    <property type="match status" value="1"/>
</dbReference>
<evidence type="ECO:0000259" key="16">
    <source>
        <dbReference type="PROSITE" id="PS50113"/>
    </source>
</evidence>
<evidence type="ECO:0000256" key="12">
    <source>
        <dbReference type="SAM" id="Phobius"/>
    </source>
</evidence>
<dbReference type="SUPFAM" id="SSF47384">
    <property type="entry name" value="Homodimeric domain of signal transducing histidine kinase"/>
    <property type="match status" value="1"/>
</dbReference>
<dbReference type="SUPFAM" id="SSF52172">
    <property type="entry name" value="CheY-like"/>
    <property type="match status" value="2"/>
</dbReference>
<comment type="subunit">
    <text evidence="9">At low DSF concentrations, interacts with RpfF.</text>
</comment>
<evidence type="ECO:0000256" key="10">
    <source>
        <dbReference type="ARBA" id="ARBA00068150"/>
    </source>
</evidence>
<evidence type="ECO:0000313" key="18">
    <source>
        <dbReference type="Proteomes" id="UP001209229"/>
    </source>
</evidence>
<dbReference type="RefSeq" id="WP_301189099.1">
    <property type="nucleotide sequence ID" value="NZ_JAPDPJ010000004.1"/>
</dbReference>
<dbReference type="InterPro" id="IPR011006">
    <property type="entry name" value="CheY-like_superfamily"/>
</dbReference>
<keyword evidence="12" id="KW-1133">Transmembrane helix</keyword>
<dbReference type="GO" id="GO:0005524">
    <property type="term" value="F:ATP binding"/>
    <property type="evidence" value="ECO:0007669"/>
    <property type="project" value="UniProtKB-KW"/>
</dbReference>
<keyword evidence="12" id="KW-0812">Transmembrane</keyword>
<organism evidence="17 18">
    <name type="scientific">Plebeiibacterium sediminum</name>
    <dbReference type="NCBI Taxonomy" id="2992112"/>
    <lineage>
        <taxon>Bacteria</taxon>
        <taxon>Pseudomonadati</taxon>
        <taxon>Bacteroidota</taxon>
        <taxon>Bacteroidia</taxon>
        <taxon>Marinilabiliales</taxon>
        <taxon>Marinilabiliaceae</taxon>
        <taxon>Plebeiibacterium</taxon>
    </lineage>
</organism>
<dbReference type="CDD" id="cd00082">
    <property type="entry name" value="HisKA"/>
    <property type="match status" value="1"/>
</dbReference>
<dbReference type="CDD" id="cd17546">
    <property type="entry name" value="REC_hyHK_CKI1_RcsC-like"/>
    <property type="match status" value="1"/>
</dbReference>
<dbReference type="FunFam" id="1.10.287.130:FF:000002">
    <property type="entry name" value="Two-component osmosensing histidine kinase"/>
    <property type="match status" value="1"/>
</dbReference>
<dbReference type="InterPro" id="IPR001789">
    <property type="entry name" value="Sig_transdc_resp-reg_receiver"/>
</dbReference>
<dbReference type="InterPro" id="IPR001610">
    <property type="entry name" value="PAC"/>
</dbReference>
<feature type="domain" description="PAS" evidence="15">
    <location>
        <begin position="395"/>
        <end position="432"/>
    </location>
</feature>
<dbReference type="InterPro" id="IPR036097">
    <property type="entry name" value="HisK_dim/P_sf"/>
</dbReference>
<feature type="modified residue" description="4-aspartylphosphate" evidence="11">
    <location>
        <position position="828"/>
    </location>
</feature>
<dbReference type="Pfam" id="PF13426">
    <property type="entry name" value="PAS_9"/>
    <property type="match status" value="1"/>
</dbReference>
<dbReference type="Pfam" id="PF00512">
    <property type="entry name" value="HisKA"/>
    <property type="match status" value="1"/>
</dbReference>
<evidence type="ECO:0000259" key="13">
    <source>
        <dbReference type="PROSITE" id="PS50109"/>
    </source>
</evidence>
<keyword evidence="7" id="KW-0067">ATP-binding</keyword>
<keyword evidence="18" id="KW-1185">Reference proteome</keyword>
<reference evidence="17" key="1">
    <citation type="submission" date="2022-10" db="EMBL/GenBank/DDBJ databases">
        <authorList>
            <person name="Yu W.X."/>
        </authorList>
    </citation>
    <scope>NUCLEOTIDE SEQUENCE</scope>
    <source>
        <strain evidence="17">AAT</strain>
    </source>
</reference>
<dbReference type="NCBIfam" id="TIGR00229">
    <property type="entry name" value="sensory_box"/>
    <property type="match status" value="1"/>
</dbReference>
<dbReference type="EC" id="2.7.13.3" evidence="2"/>
<dbReference type="InterPro" id="IPR000014">
    <property type="entry name" value="PAS"/>
</dbReference>
<evidence type="ECO:0000256" key="7">
    <source>
        <dbReference type="ARBA" id="ARBA00022840"/>
    </source>
</evidence>
<evidence type="ECO:0000259" key="14">
    <source>
        <dbReference type="PROSITE" id="PS50110"/>
    </source>
</evidence>
<evidence type="ECO:0000256" key="11">
    <source>
        <dbReference type="PROSITE-ProRule" id="PRU00169"/>
    </source>
</evidence>